<keyword evidence="1" id="KW-0175">Coiled coil</keyword>
<feature type="region of interest" description="Disordered" evidence="2">
    <location>
        <begin position="1"/>
        <end position="103"/>
    </location>
</feature>
<evidence type="ECO:0000313" key="4">
    <source>
        <dbReference type="Proteomes" id="UP000649617"/>
    </source>
</evidence>
<evidence type="ECO:0000256" key="1">
    <source>
        <dbReference type="SAM" id="Coils"/>
    </source>
</evidence>
<feature type="compositionally biased region" description="Basic residues" evidence="2">
    <location>
        <begin position="385"/>
        <end position="397"/>
    </location>
</feature>
<feature type="coiled-coil region" evidence="1">
    <location>
        <begin position="256"/>
        <end position="322"/>
    </location>
</feature>
<feature type="region of interest" description="Disordered" evidence="2">
    <location>
        <begin position="117"/>
        <end position="163"/>
    </location>
</feature>
<feature type="compositionally biased region" description="Low complexity" evidence="2">
    <location>
        <begin position="130"/>
        <end position="140"/>
    </location>
</feature>
<feature type="compositionally biased region" description="Low complexity" evidence="2">
    <location>
        <begin position="731"/>
        <end position="741"/>
    </location>
</feature>
<evidence type="ECO:0000256" key="2">
    <source>
        <dbReference type="SAM" id="MobiDB-lite"/>
    </source>
</evidence>
<feature type="compositionally biased region" description="Basic residues" evidence="2">
    <location>
        <begin position="119"/>
        <end position="129"/>
    </location>
</feature>
<reference evidence="3" key="1">
    <citation type="submission" date="2021-02" db="EMBL/GenBank/DDBJ databases">
        <authorList>
            <person name="Dougan E. K."/>
            <person name="Rhodes N."/>
            <person name="Thang M."/>
            <person name="Chan C."/>
        </authorList>
    </citation>
    <scope>NUCLEOTIDE SEQUENCE</scope>
</reference>
<feature type="compositionally biased region" description="Polar residues" evidence="2">
    <location>
        <begin position="27"/>
        <end position="48"/>
    </location>
</feature>
<dbReference type="Proteomes" id="UP000649617">
    <property type="component" value="Unassembled WGS sequence"/>
</dbReference>
<feature type="compositionally biased region" description="Basic and acidic residues" evidence="2">
    <location>
        <begin position="462"/>
        <end position="473"/>
    </location>
</feature>
<feature type="compositionally biased region" description="Basic and acidic residues" evidence="2">
    <location>
        <begin position="66"/>
        <end position="85"/>
    </location>
</feature>
<feature type="coiled-coil region" evidence="1">
    <location>
        <begin position="164"/>
        <end position="223"/>
    </location>
</feature>
<feature type="compositionally biased region" description="Low complexity" evidence="2">
    <location>
        <begin position="12"/>
        <end position="21"/>
    </location>
</feature>
<comment type="caution">
    <text evidence="3">The sequence shown here is derived from an EMBL/GenBank/DDBJ whole genome shotgun (WGS) entry which is preliminary data.</text>
</comment>
<dbReference type="OrthoDB" id="447459at2759"/>
<feature type="region of interest" description="Disordered" evidence="2">
    <location>
        <begin position="371"/>
        <end position="401"/>
    </location>
</feature>
<feature type="region of interest" description="Disordered" evidence="2">
    <location>
        <begin position="985"/>
        <end position="1007"/>
    </location>
</feature>
<gene>
    <name evidence="3" type="ORF">SPIL2461_LOCUS3450</name>
</gene>
<feature type="coiled-coil region" evidence="1">
    <location>
        <begin position="632"/>
        <end position="699"/>
    </location>
</feature>
<evidence type="ECO:0000313" key="3">
    <source>
        <dbReference type="EMBL" id="CAE7230215.1"/>
    </source>
</evidence>
<feature type="compositionally biased region" description="Basic and acidic residues" evidence="2">
    <location>
        <begin position="1"/>
        <end position="10"/>
    </location>
</feature>
<organism evidence="3 4">
    <name type="scientific">Symbiodinium pilosum</name>
    <name type="common">Dinoflagellate</name>
    <dbReference type="NCBI Taxonomy" id="2952"/>
    <lineage>
        <taxon>Eukaryota</taxon>
        <taxon>Sar</taxon>
        <taxon>Alveolata</taxon>
        <taxon>Dinophyceae</taxon>
        <taxon>Suessiales</taxon>
        <taxon>Symbiodiniaceae</taxon>
        <taxon>Symbiodinium</taxon>
    </lineage>
</organism>
<dbReference type="EMBL" id="CAJNIZ010004224">
    <property type="protein sequence ID" value="CAE7230215.1"/>
    <property type="molecule type" value="Genomic_DNA"/>
</dbReference>
<keyword evidence="4" id="KW-1185">Reference proteome</keyword>
<feature type="region of interest" description="Disordered" evidence="2">
    <location>
        <begin position="607"/>
        <end position="629"/>
    </location>
</feature>
<sequence>MDRFEIERRSNSRTSSVSGRSAHSERSWNSLTPQEQELADSLQTQQLRLESLAHKSSGSTSSSGSEARDRLREAEARERVIEFQQRDSAGPTSAHRDQSGSLSPRAAEYIREYADRCHQGHGHAKKKSNPRSNSASSARSGGSGSDIAGTGSSSGPGKSEGGHVTELQDKISALEVALKERDQQASQMMSDCYDIDEQNQTRLILLETELREALKARKTAEDERLVLEVKAAGDKARFVSSLEYEKSENVKFLEMHRSNELKASEARNELEEARQDLAKEKQRKDVEEDHQVKMKAVADNRIEALEALLKNANNQLAESRRQGSKCGTAREQDLQQQIDVLLEEKLQNRRDMSEVRLELLGLKKKHAMQVIDRPEPAPSPVTRRSGGRGRGRGRGRTWGKGTLDIIDEEEDGYEELPQLEDDSWASDCVSSDAGDFDQLTNPDNTAQNDLLSKLLLELSDERKSTQNLREDHASQSAEQTEQIAALQKQLAESGLEHEKAAAENARLRERGNQDKIKQLRIVDDLNLKVRDLEDTMHLQVTQMKEQTNKEQQEQFEKNVLQEKIQMQTESLRIASLRLQDALQQHQSEAMRQLQQVNSLKLALAMERKRNARSSTSTTEAGEDLGPEDVRPEDVLVQRVKELEEERNLLLSKIEVKDVQHQVQLEDTYRDHAQRLREQQMRFEEQIAEIRARYEQLLKMYPMVQGQDQASSTLQQEGRSSEGLRVFEDSRSTSTTGTSTGMRSEMLPQIQSDRVSSSIEAEASDTQRHGGIGGGSVCSTPVARSVVSTGGTGSGVESSTAENTRIRSMIWSILELIPNAAVMLCTFENLVIERVTARAGAIFSGLDLIGMSFFNLLRERSNAAILRRMMLVNQSMADSSQAEISAFAAKTLGRFEVLAMAGKAVDSVISMAHLPADSSHGAAGQDERRVILVLAEQTKTQPLRGEFSVASSDICPSDSVSVGRRRPQFVSSEVQRTQLRASFFSSMKSRLSSASSVPSSPRNSLVPE</sequence>
<name>A0A812KUB5_SYMPI</name>
<feature type="compositionally biased region" description="Basic and acidic residues" evidence="2">
    <location>
        <begin position="718"/>
        <end position="730"/>
    </location>
</feature>
<accession>A0A812KUB5</accession>
<proteinExistence type="predicted"/>
<feature type="compositionally biased region" description="Low complexity" evidence="2">
    <location>
        <begin position="56"/>
        <end position="65"/>
    </location>
</feature>
<feature type="region of interest" description="Disordered" evidence="2">
    <location>
        <begin position="707"/>
        <end position="741"/>
    </location>
</feature>
<feature type="region of interest" description="Disordered" evidence="2">
    <location>
        <begin position="462"/>
        <end position="481"/>
    </location>
</feature>
<protein>
    <submittedName>
        <fullName evidence="3">Uncharacterized protein</fullName>
    </submittedName>
</protein>
<feature type="compositionally biased region" description="Polar residues" evidence="2">
    <location>
        <begin position="707"/>
        <end position="717"/>
    </location>
</feature>
<dbReference type="AlphaFoldDB" id="A0A812KUB5"/>